<reference evidence="2 3" key="1">
    <citation type="journal article" date="2019" name="Genome Biol. Evol.">
        <title>Insights into the evolution of the New World diploid cottons (Gossypium, subgenus Houzingenia) based on genome sequencing.</title>
        <authorList>
            <person name="Grover C.E."/>
            <person name="Arick M.A. 2nd"/>
            <person name="Thrash A."/>
            <person name="Conover J.L."/>
            <person name="Sanders W.S."/>
            <person name="Peterson D.G."/>
            <person name="Frelichowski J.E."/>
            <person name="Scheffler J.A."/>
            <person name="Scheffler B.E."/>
            <person name="Wendel J.F."/>
        </authorList>
    </citation>
    <scope>NUCLEOTIDE SEQUENCE [LARGE SCALE GENOMIC DNA]</scope>
    <source>
        <strain evidence="2">57</strain>
        <tissue evidence="2">Leaf</tissue>
    </source>
</reference>
<evidence type="ECO:0000313" key="2">
    <source>
        <dbReference type="EMBL" id="MBA0662407.1"/>
    </source>
</evidence>
<dbReference type="OrthoDB" id="1933849at2759"/>
<accession>A0A7J8VHW7</accession>
<keyword evidence="3" id="KW-1185">Reference proteome</keyword>
<sequence>MAGARRERNNRGSLSPRTAGRPIPRRGKVKVAILVGIAHSVASIFSLKQWKAMSVSCHASTYLGILLDSLVSKWSTNGELTVKAAYTFLSWDISDNKWELDPNVFDSFYG</sequence>
<protein>
    <submittedName>
        <fullName evidence="2">Uncharacterized protein</fullName>
    </submittedName>
</protein>
<feature type="compositionally biased region" description="Basic and acidic residues" evidence="1">
    <location>
        <begin position="1"/>
        <end position="10"/>
    </location>
</feature>
<dbReference type="PANTHER" id="PTHR36615:SF7">
    <property type="entry name" value="PROTEIN, PUTATIVE-RELATED"/>
    <property type="match status" value="1"/>
</dbReference>
<evidence type="ECO:0000313" key="3">
    <source>
        <dbReference type="Proteomes" id="UP000593573"/>
    </source>
</evidence>
<dbReference type="EMBL" id="JABFAB010000010">
    <property type="protein sequence ID" value="MBA0662407.1"/>
    <property type="molecule type" value="Genomic_DNA"/>
</dbReference>
<gene>
    <name evidence="2" type="ORF">Goklo_006537</name>
</gene>
<dbReference type="Proteomes" id="UP000593573">
    <property type="component" value="Unassembled WGS sequence"/>
</dbReference>
<evidence type="ECO:0000256" key="1">
    <source>
        <dbReference type="SAM" id="MobiDB-lite"/>
    </source>
</evidence>
<name>A0A7J8VHW7_9ROSI</name>
<comment type="caution">
    <text evidence="2">The sequence shown here is derived from an EMBL/GenBank/DDBJ whole genome shotgun (WGS) entry which is preliminary data.</text>
</comment>
<feature type="region of interest" description="Disordered" evidence="1">
    <location>
        <begin position="1"/>
        <end position="23"/>
    </location>
</feature>
<dbReference type="AlphaFoldDB" id="A0A7J8VHW7"/>
<proteinExistence type="predicted"/>
<dbReference type="PANTHER" id="PTHR36615">
    <property type="entry name" value="PROTEIN, PUTATIVE-RELATED"/>
    <property type="match status" value="1"/>
</dbReference>
<organism evidence="2 3">
    <name type="scientific">Gossypium klotzschianum</name>
    <dbReference type="NCBI Taxonomy" id="34286"/>
    <lineage>
        <taxon>Eukaryota</taxon>
        <taxon>Viridiplantae</taxon>
        <taxon>Streptophyta</taxon>
        <taxon>Embryophyta</taxon>
        <taxon>Tracheophyta</taxon>
        <taxon>Spermatophyta</taxon>
        <taxon>Magnoliopsida</taxon>
        <taxon>eudicotyledons</taxon>
        <taxon>Gunneridae</taxon>
        <taxon>Pentapetalae</taxon>
        <taxon>rosids</taxon>
        <taxon>malvids</taxon>
        <taxon>Malvales</taxon>
        <taxon>Malvaceae</taxon>
        <taxon>Malvoideae</taxon>
        <taxon>Gossypium</taxon>
    </lineage>
</organism>